<reference evidence="3" key="1">
    <citation type="submission" date="2020-06" db="EMBL/GenBank/DDBJ databases">
        <title>Unique genomic features of the anaerobic methanotrophic archaea.</title>
        <authorList>
            <person name="Chadwick G.L."/>
            <person name="Skennerton C.T."/>
            <person name="Laso-Perez R."/>
            <person name="Leu A.O."/>
            <person name="Speth D.R."/>
            <person name="Yu H."/>
            <person name="Morgan-Lang C."/>
            <person name="Hatzenpichler R."/>
            <person name="Goudeau D."/>
            <person name="Malmstrom R."/>
            <person name="Brazelton W.J."/>
            <person name="Woyke T."/>
            <person name="Hallam S.J."/>
            <person name="Tyson G.W."/>
            <person name="Wegener G."/>
            <person name="Boetius A."/>
            <person name="Orphan V."/>
        </authorList>
    </citation>
    <scope>NUCLEOTIDE SEQUENCE</scope>
</reference>
<sequence length="381" mass="41564">MVALAVVLVMVKVGVLPPLYVVTPQTQIRHENVTGLTTSTTNDFNPEWSPDGNMILYLASGRNLHIMSQDGSGKKQLTRDVYVDDFAWSRDGEIIFATSTPGSPFDILVMDINGDELKLVDNASGNPGFCLDPNGDVLYGSRNSADLWDVWAVNISGDRRRVIADISTSCSGSQFSAFPGCSARTPDGKVLSGYMMAYGGHIYEYLYFVDANGNCGMLNATLDTRPEMDRFFRWSPDGETIAFISDRSGRSEIWIMNSDGTNKTQLTASGDDCGPIGWSGGGFDWSPDGRIAYIVHSRKSVYIPKWGLEWEEENKIRVMDADGGNKQVLLCLPDSSGKINDLAWSPDGSEIAFVFQPDSGNRDIYVLDVPAVSAIAGVVSE</sequence>
<dbReference type="SUPFAM" id="SSF82171">
    <property type="entry name" value="DPP6 N-terminal domain-like"/>
    <property type="match status" value="1"/>
</dbReference>
<dbReference type="InterPro" id="IPR011659">
    <property type="entry name" value="WD40"/>
</dbReference>
<dbReference type="PANTHER" id="PTHR36842:SF1">
    <property type="entry name" value="PROTEIN TOLB"/>
    <property type="match status" value="1"/>
</dbReference>
<evidence type="ECO:0000313" key="2">
    <source>
        <dbReference type="EMBL" id="QNO42153.1"/>
    </source>
</evidence>
<organism evidence="3">
    <name type="scientific">Candidatus Methanogaster sp. ANME-2c ERB4</name>
    <dbReference type="NCBI Taxonomy" id="2759911"/>
    <lineage>
        <taxon>Archaea</taxon>
        <taxon>Methanobacteriati</taxon>
        <taxon>Methanobacteriota</taxon>
        <taxon>Stenosarchaea group</taxon>
        <taxon>Methanomicrobia</taxon>
        <taxon>Methanosarcinales</taxon>
        <taxon>ANME-2 cluster</taxon>
        <taxon>Candidatus Methanogasteraceae</taxon>
        <taxon>Candidatus Methanogaster</taxon>
    </lineage>
</organism>
<accession>A0A7G9YCL9</accession>
<dbReference type="PANTHER" id="PTHR36842">
    <property type="entry name" value="PROTEIN TOLB HOMOLOG"/>
    <property type="match status" value="1"/>
</dbReference>
<name>A0A7G9YCL9_9EURY</name>
<dbReference type="EMBL" id="MT631149">
    <property type="protein sequence ID" value="QNO45753.1"/>
    <property type="molecule type" value="Genomic_DNA"/>
</dbReference>
<comment type="similarity">
    <text evidence="1">Belongs to the TolB family.</text>
</comment>
<dbReference type="Gene3D" id="2.120.10.30">
    <property type="entry name" value="TolB, C-terminal domain"/>
    <property type="match status" value="2"/>
</dbReference>
<evidence type="ECO:0000256" key="1">
    <source>
        <dbReference type="ARBA" id="ARBA00009820"/>
    </source>
</evidence>
<dbReference type="InterPro" id="IPR011042">
    <property type="entry name" value="6-blade_b-propeller_TolB-like"/>
</dbReference>
<gene>
    <name evidence="3" type="primary">tolB_2</name>
    <name evidence="2" type="synonym">tolB_4</name>
    <name evidence="2" type="ORF">CAOPPJJI_00020</name>
    <name evidence="3" type="ORF">FHBEAHMJ_00003</name>
</gene>
<dbReference type="Pfam" id="PF07676">
    <property type="entry name" value="PD40"/>
    <property type="match status" value="3"/>
</dbReference>
<dbReference type="EMBL" id="MT630714">
    <property type="protein sequence ID" value="QNO42153.1"/>
    <property type="molecule type" value="Genomic_DNA"/>
</dbReference>
<protein>
    <submittedName>
        <fullName evidence="3">Tol-Pal system protein TolB</fullName>
    </submittedName>
</protein>
<evidence type="ECO:0000313" key="3">
    <source>
        <dbReference type="EMBL" id="QNO45753.1"/>
    </source>
</evidence>
<dbReference type="AlphaFoldDB" id="A0A7G9YCL9"/>
<proteinExistence type="inferred from homology"/>